<dbReference type="InterPro" id="IPR019627">
    <property type="entry name" value="YAcAr"/>
</dbReference>
<feature type="domain" description="YspA cpYpsA-related SLOG" evidence="1">
    <location>
        <begin position="1"/>
        <end position="70"/>
    </location>
</feature>
<evidence type="ECO:0000313" key="3">
    <source>
        <dbReference type="Proteomes" id="UP001281305"/>
    </source>
</evidence>
<reference evidence="2 3" key="1">
    <citation type="submission" date="2024-02" db="EMBL/GenBank/DDBJ databases">
        <title>Roseovarius strain W115 nov., isolated from a marine algae.</title>
        <authorList>
            <person name="Lee M.W."/>
            <person name="Lee J.K."/>
            <person name="Kim J.M."/>
            <person name="Choi D.G."/>
            <person name="Baek J.H."/>
            <person name="Bayburt H."/>
            <person name="Jung J.J."/>
            <person name="Han D.M."/>
            <person name="Jeon C.O."/>
        </authorList>
    </citation>
    <scope>NUCLEOTIDE SEQUENCE [LARGE SCALE GENOMIC DNA]</scope>
    <source>
        <strain evidence="2 3">W115</strain>
    </source>
</reference>
<keyword evidence="3" id="KW-1185">Reference proteome</keyword>
<proteinExistence type="predicted"/>
<evidence type="ECO:0000259" key="1">
    <source>
        <dbReference type="Pfam" id="PF10686"/>
    </source>
</evidence>
<dbReference type="Proteomes" id="UP001281305">
    <property type="component" value="Chromosome"/>
</dbReference>
<evidence type="ECO:0000313" key="2">
    <source>
        <dbReference type="EMBL" id="WYK18722.1"/>
    </source>
</evidence>
<accession>A0ABZ2TGA5</accession>
<dbReference type="Pfam" id="PF10686">
    <property type="entry name" value="YAcAr"/>
    <property type="match status" value="1"/>
</dbReference>
<dbReference type="EMBL" id="CP146606">
    <property type="protein sequence ID" value="WYK18722.1"/>
    <property type="molecule type" value="Genomic_DNA"/>
</dbReference>
<organism evidence="2 3">
    <name type="scientific">Roseovarius rhodophyticola</name>
    <dbReference type="NCBI Taxonomy" id="3080827"/>
    <lineage>
        <taxon>Bacteria</taxon>
        <taxon>Pseudomonadati</taxon>
        <taxon>Pseudomonadota</taxon>
        <taxon>Alphaproteobacteria</taxon>
        <taxon>Rhodobacterales</taxon>
        <taxon>Roseobacteraceae</taxon>
        <taxon>Roseovarius</taxon>
    </lineage>
</organism>
<dbReference type="RefSeq" id="WP_317055405.1">
    <property type="nucleotide sequence ID" value="NZ_CP146606.1"/>
</dbReference>
<protein>
    <submittedName>
        <fullName evidence="2">SLOG family protein</fullName>
    </submittedName>
</protein>
<name>A0ABZ2TGA5_9RHOB</name>
<sequence length="119" mass="13221">MKVLVTGGREFDQWALVYPILDHFLEVADLLGEPLVIVEGGATGADFLARVWAIWRGVDFKEMKADWDAHGNSAGAIRNRKMLQRHTPDLVVAFTGDRGTRDMVGVARYAGFHVVRVKA</sequence>
<gene>
    <name evidence="2" type="ORF">RZS32_002210</name>
</gene>